<organism evidence="1 2">
    <name type="scientific">Brassica cretica</name>
    <name type="common">Mustard</name>
    <dbReference type="NCBI Taxonomy" id="69181"/>
    <lineage>
        <taxon>Eukaryota</taxon>
        <taxon>Viridiplantae</taxon>
        <taxon>Streptophyta</taxon>
        <taxon>Embryophyta</taxon>
        <taxon>Tracheophyta</taxon>
        <taxon>Spermatophyta</taxon>
        <taxon>Magnoliopsida</taxon>
        <taxon>eudicotyledons</taxon>
        <taxon>Gunneridae</taxon>
        <taxon>Pentapetalae</taxon>
        <taxon>rosids</taxon>
        <taxon>malvids</taxon>
        <taxon>Brassicales</taxon>
        <taxon>Brassicaceae</taxon>
        <taxon>Brassiceae</taxon>
        <taxon>Brassica</taxon>
    </lineage>
</organism>
<evidence type="ECO:0000313" key="2">
    <source>
        <dbReference type="Proteomes" id="UP000712281"/>
    </source>
</evidence>
<sequence>MAYHPANATFTLPAHCYPRFDVATQPQTAIDYHYGDTISRQGDYSIGSWADDSLHESFAVDTELPETTADEYERTTTERRTLSTMVLPWMIEDFSKHGLQIDSAGRAQGMDGSILNVSKEDFIELFAMHRSNLFSQSHNEAAIQPSIDRTPLSSIDGLLANGQRVYDQNGQRRFHWEAKDEYGVYRYEHGYEQAVDGSAILVSKEDIRAILERATLHKHSYICLPEHAEGCTTSVKWIQFRDNSILKQPSPSIDRRTRPSIDGDYAARRSKLVTEKTLQDKLDEITFSQDFLKEDVYQELKDISETTHARLGMQ</sequence>
<evidence type="ECO:0000313" key="1">
    <source>
        <dbReference type="EMBL" id="KAF2558479.1"/>
    </source>
</evidence>
<proteinExistence type="predicted"/>
<dbReference type="EMBL" id="QGKW02001940">
    <property type="protein sequence ID" value="KAF2558479.1"/>
    <property type="molecule type" value="Genomic_DNA"/>
</dbReference>
<dbReference type="Proteomes" id="UP000712281">
    <property type="component" value="Unassembled WGS sequence"/>
</dbReference>
<accession>A0A8S9GJ87</accession>
<reference evidence="1" key="1">
    <citation type="submission" date="2019-12" db="EMBL/GenBank/DDBJ databases">
        <title>Genome sequencing and annotation of Brassica cretica.</title>
        <authorList>
            <person name="Studholme D.J."/>
            <person name="Sarris P.F."/>
        </authorList>
    </citation>
    <scope>NUCLEOTIDE SEQUENCE</scope>
    <source>
        <strain evidence="1">PFS-001/15</strain>
        <tissue evidence="1">Leaf</tissue>
    </source>
</reference>
<gene>
    <name evidence="1" type="ORF">F2Q68_00015411</name>
</gene>
<protein>
    <submittedName>
        <fullName evidence="1">Uncharacterized protein</fullName>
    </submittedName>
</protein>
<comment type="caution">
    <text evidence="1">The sequence shown here is derived from an EMBL/GenBank/DDBJ whole genome shotgun (WGS) entry which is preliminary data.</text>
</comment>
<dbReference type="OrthoDB" id="1135822at2759"/>
<name>A0A8S9GJ87_BRACR</name>